<name>A0ABU0F9V9_9HYPH</name>
<evidence type="ECO:0000313" key="2">
    <source>
        <dbReference type="EMBL" id="MDQ0391407.1"/>
    </source>
</evidence>
<feature type="region of interest" description="Disordered" evidence="1">
    <location>
        <begin position="31"/>
        <end position="54"/>
    </location>
</feature>
<evidence type="ECO:0000256" key="1">
    <source>
        <dbReference type="SAM" id="MobiDB-lite"/>
    </source>
</evidence>
<evidence type="ECO:0000313" key="3">
    <source>
        <dbReference type="Proteomes" id="UP001237448"/>
    </source>
</evidence>
<keyword evidence="3" id="KW-1185">Reference proteome</keyword>
<comment type="caution">
    <text evidence="2">The sequence shown here is derived from an EMBL/GenBank/DDBJ whole genome shotgun (WGS) entry which is preliminary data.</text>
</comment>
<sequence length="54" mass="6067">MPAAGRHLFEIPHRQAATFLRHAADMRSELKQTSFKHGSQQAARTVGYGETRLC</sequence>
<organism evidence="2 3">
    <name type="scientific">Labrys monachus</name>
    <dbReference type="NCBI Taxonomy" id="217067"/>
    <lineage>
        <taxon>Bacteria</taxon>
        <taxon>Pseudomonadati</taxon>
        <taxon>Pseudomonadota</taxon>
        <taxon>Alphaproteobacteria</taxon>
        <taxon>Hyphomicrobiales</taxon>
        <taxon>Xanthobacteraceae</taxon>
        <taxon>Labrys</taxon>
    </lineage>
</organism>
<dbReference type="Proteomes" id="UP001237448">
    <property type="component" value="Unassembled WGS sequence"/>
</dbReference>
<proteinExistence type="predicted"/>
<protein>
    <submittedName>
        <fullName evidence="2">Uncharacterized protein</fullName>
    </submittedName>
</protein>
<gene>
    <name evidence="2" type="ORF">J3R73_001199</name>
</gene>
<reference evidence="2 3" key="1">
    <citation type="submission" date="2023-07" db="EMBL/GenBank/DDBJ databases">
        <title>Genomic Encyclopedia of Type Strains, Phase IV (KMG-IV): sequencing the most valuable type-strain genomes for metagenomic binning, comparative biology and taxonomic classification.</title>
        <authorList>
            <person name="Goeker M."/>
        </authorList>
    </citation>
    <scope>NUCLEOTIDE SEQUENCE [LARGE SCALE GENOMIC DNA]</scope>
    <source>
        <strain evidence="2 3">DSM 5896</strain>
    </source>
</reference>
<feature type="compositionally biased region" description="Polar residues" evidence="1">
    <location>
        <begin position="31"/>
        <end position="43"/>
    </location>
</feature>
<dbReference type="EMBL" id="JAUSVK010000001">
    <property type="protein sequence ID" value="MDQ0391407.1"/>
    <property type="molecule type" value="Genomic_DNA"/>
</dbReference>
<accession>A0ABU0F9V9</accession>